<proteinExistence type="predicted"/>
<accession>A0A3B0UDH1</accession>
<dbReference type="AlphaFoldDB" id="A0A3B0UDH1"/>
<dbReference type="EMBL" id="UOET01000256">
    <property type="protein sequence ID" value="VAW28568.1"/>
    <property type="molecule type" value="Genomic_DNA"/>
</dbReference>
<dbReference type="InterPro" id="IPR050128">
    <property type="entry name" value="Sulfate_adenylyltrnsfr_sub2"/>
</dbReference>
<dbReference type="GO" id="GO:0003824">
    <property type="term" value="F:catalytic activity"/>
    <property type="evidence" value="ECO:0007669"/>
    <property type="project" value="InterPro"/>
</dbReference>
<dbReference type="SUPFAM" id="SSF52402">
    <property type="entry name" value="Adenine nucleotide alpha hydrolases-like"/>
    <property type="match status" value="1"/>
</dbReference>
<evidence type="ECO:0000259" key="1">
    <source>
        <dbReference type="Pfam" id="PF01507"/>
    </source>
</evidence>
<evidence type="ECO:0000313" key="2">
    <source>
        <dbReference type="EMBL" id="VAW28568.1"/>
    </source>
</evidence>
<name>A0A3B0UDH1_9ZZZZ</name>
<protein>
    <submittedName>
        <fullName evidence="2">Uncharacterized protein MSMEG_1245</fullName>
    </submittedName>
</protein>
<dbReference type="Pfam" id="PF01507">
    <property type="entry name" value="PAPS_reduct"/>
    <property type="match status" value="1"/>
</dbReference>
<sequence length="273" mass="31903">MMARKSDERRHVLSLSGGKDSAALAVYLHDKIPNLEYVFMDTGYELPETYEFLKRMRAILGIQIKVLKPSRDFNFWLKIFKGCLPAPNNRWCTRKLKIKPYEKYVGSDFIVSYIGLRADEDRMGYFSNKDNILPMYPFIEDGLCRRDIIQILEDKGLGLPQYYKWRSRSGCYFCFYQRRNEWIGLLDTHPDLFEKACEYEESHSDGRTYTWIEGVSLRELAKNRDNICAPSTKSDQFNNSKLCNILGGKEFSFGKTNILNNKKGDDECLFCTL</sequence>
<dbReference type="Gene3D" id="3.40.50.620">
    <property type="entry name" value="HUPs"/>
    <property type="match status" value="1"/>
</dbReference>
<organism evidence="2">
    <name type="scientific">hydrothermal vent metagenome</name>
    <dbReference type="NCBI Taxonomy" id="652676"/>
    <lineage>
        <taxon>unclassified sequences</taxon>
        <taxon>metagenomes</taxon>
        <taxon>ecological metagenomes</taxon>
    </lineage>
</organism>
<dbReference type="InterPro" id="IPR014729">
    <property type="entry name" value="Rossmann-like_a/b/a_fold"/>
</dbReference>
<dbReference type="PANTHER" id="PTHR43196:SF2">
    <property type="entry name" value="PHOSPHOADENOSINE PHOSPHOSULFATE REDUCTASE"/>
    <property type="match status" value="1"/>
</dbReference>
<reference evidence="2" key="1">
    <citation type="submission" date="2018-06" db="EMBL/GenBank/DDBJ databases">
        <authorList>
            <person name="Zhirakovskaya E."/>
        </authorList>
    </citation>
    <scope>NUCLEOTIDE SEQUENCE</scope>
</reference>
<feature type="domain" description="Phosphoadenosine phosphosulphate reductase" evidence="1">
    <location>
        <begin position="11"/>
        <end position="121"/>
    </location>
</feature>
<dbReference type="PANTHER" id="PTHR43196">
    <property type="entry name" value="SULFATE ADENYLYLTRANSFERASE SUBUNIT 2"/>
    <property type="match status" value="1"/>
</dbReference>
<dbReference type="InterPro" id="IPR002500">
    <property type="entry name" value="PAPS_reduct_dom"/>
</dbReference>
<gene>
    <name evidence="2" type="ORF">MNBD_BACTEROID07-34</name>
</gene>